<dbReference type="InterPro" id="IPR020627">
    <property type="entry name" value="KhpA"/>
</dbReference>
<keyword evidence="3" id="KW-0143">Chaperone</keyword>
<keyword evidence="3" id="KW-0133">Cell shape</keyword>
<dbReference type="AlphaFoldDB" id="H5STB1"/>
<dbReference type="GO" id="GO:0008360">
    <property type="term" value="P:regulation of cell shape"/>
    <property type="evidence" value="ECO:0007669"/>
    <property type="project" value="UniProtKB-KW"/>
</dbReference>
<dbReference type="EMBL" id="AP011803">
    <property type="protein sequence ID" value="BAL59761.1"/>
    <property type="molecule type" value="Genomic_DNA"/>
</dbReference>
<name>H5STB1_ACEAU</name>
<keyword evidence="2 3" id="KW-0694">RNA-binding</keyword>
<organism evidence="5">
    <name type="scientific">Acetithermum autotrophicum</name>
    <dbReference type="NCBI Taxonomy" id="1446466"/>
    <lineage>
        <taxon>Bacteria</taxon>
        <taxon>Candidatus Bipolaricaulota</taxon>
        <taxon>Candidatus Acetithermum</taxon>
    </lineage>
</organism>
<dbReference type="PANTHER" id="PTHR34654">
    <property type="entry name" value="UPF0109 PROTEIN SCO5592"/>
    <property type="match status" value="1"/>
</dbReference>
<dbReference type="HAMAP" id="MF_00088">
    <property type="entry name" value="KhpA"/>
    <property type="match status" value="1"/>
</dbReference>
<comment type="function">
    <text evidence="3">A probable RNA chaperone. Forms a complex with KhpB which binds to cellular RNA and controls its expression. Plays a role in peptidoglycan (PG) homeostasis and cell length regulation.</text>
</comment>
<keyword evidence="3" id="KW-0961">Cell wall biogenesis/degradation</keyword>
<sequence length="115" mass="12629">MNPIFDALNYVMAALVHAPQKIAIERIETPKTDIFTISVAPEEMGRLVGRNGRTAEAIREVLGAIGATLGKEVILDVIEARRAAPPPRPAAKTKPQRSSRRRSRARQRRPDSHAG</sequence>
<dbReference type="GO" id="GO:0005737">
    <property type="term" value="C:cytoplasm"/>
    <property type="evidence" value="ECO:0007669"/>
    <property type="project" value="UniProtKB-SubCell"/>
</dbReference>
<feature type="region of interest" description="Disordered" evidence="4">
    <location>
        <begin position="80"/>
        <end position="115"/>
    </location>
</feature>
<dbReference type="GO" id="GO:0071555">
    <property type="term" value="P:cell wall organization"/>
    <property type="evidence" value="ECO:0007669"/>
    <property type="project" value="UniProtKB-KW"/>
</dbReference>
<evidence type="ECO:0000256" key="4">
    <source>
        <dbReference type="SAM" id="MobiDB-lite"/>
    </source>
</evidence>
<dbReference type="GO" id="GO:0003723">
    <property type="term" value="F:RNA binding"/>
    <property type="evidence" value="ECO:0007669"/>
    <property type="project" value="UniProtKB-UniRule"/>
</dbReference>
<keyword evidence="1 3" id="KW-0963">Cytoplasm</keyword>
<dbReference type="InterPro" id="IPR009019">
    <property type="entry name" value="KH_sf_prok-type"/>
</dbReference>
<reference evidence="5" key="2">
    <citation type="journal article" date="2012" name="PLoS ONE">
        <title>A Deeply Branching Thermophilic Bacterium with an Ancient Acetyl-CoA Pathway Dominates a Subsurface Ecosystem.</title>
        <authorList>
            <person name="Takami H."/>
            <person name="Noguchi H."/>
            <person name="Takaki Y."/>
            <person name="Uchiyama I."/>
            <person name="Toyoda A."/>
            <person name="Nishi S."/>
            <person name="Chee G.-J."/>
            <person name="Arai W."/>
            <person name="Nunoura T."/>
            <person name="Itoh T."/>
            <person name="Hattori M."/>
            <person name="Takai K."/>
        </authorList>
    </citation>
    <scope>NUCLEOTIDE SEQUENCE</scope>
</reference>
<feature type="compositionally biased region" description="Basic residues" evidence="4">
    <location>
        <begin position="94"/>
        <end position="107"/>
    </location>
</feature>
<dbReference type="InterPro" id="IPR015946">
    <property type="entry name" value="KH_dom-like_a/b"/>
</dbReference>
<protein>
    <recommendedName>
        <fullName evidence="3">RNA-binding protein KhpA</fullName>
    </recommendedName>
    <alternativeName>
        <fullName evidence="3">KH-domain protein A</fullName>
    </alternativeName>
</protein>
<comment type="subunit">
    <text evidence="3">Forms a complex with KhpB.</text>
</comment>
<evidence type="ECO:0000256" key="2">
    <source>
        <dbReference type="ARBA" id="ARBA00022884"/>
    </source>
</evidence>
<dbReference type="Gene3D" id="3.30.300.20">
    <property type="match status" value="1"/>
</dbReference>
<dbReference type="Pfam" id="PF13083">
    <property type="entry name" value="KH_KhpA-B"/>
    <property type="match status" value="1"/>
</dbReference>
<dbReference type="GO" id="GO:0009252">
    <property type="term" value="P:peptidoglycan biosynthetic process"/>
    <property type="evidence" value="ECO:0007669"/>
    <property type="project" value="UniProtKB-UniRule"/>
</dbReference>
<evidence type="ECO:0000313" key="5">
    <source>
        <dbReference type="EMBL" id="BAL59761.1"/>
    </source>
</evidence>
<gene>
    <name evidence="3" type="primary">khpA</name>
    <name evidence="5" type="ORF">HGMM_OP4C397</name>
</gene>
<reference evidence="5" key="1">
    <citation type="journal article" date="2005" name="Environ. Microbiol.">
        <title>Genetic and functional properties of uncultivated thermophilic crenarchaeotes from a subsurface gold mine as revealed by analysis of genome fragments.</title>
        <authorList>
            <person name="Nunoura T."/>
            <person name="Hirayama H."/>
            <person name="Takami H."/>
            <person name="Oida H."/>
            <person name="Nishi S."/>
            <person name="Shimamura S."/>
            <person name="Suzuki Y."/>
            <person name="Inagaki F."/>
            <person name="Takai K."/>
            <person name="Nealson K.H."/>
            <person name="Horikoshi K."/>
        </authorList>
    </citation>
    <scope>NUCLEOTIDE SEQUENCE</scope>
</reference>
<evidence type="ECO:0000256" key="3">
    <source>
        <dbReference type="HAMAP-Rule" id="MF_00088"/>
    </source>
</evidence>
<comment type="subcellular location">
    <subcellularLocation>
        <location evidence="3">Cytoplasm</location>
    </subcellularLocation>
</comment>
<dbReference type="SUPFAM" id="SSF54814">
    <property type="entry name" value="Prokaryotic type KH domain (KH-domain type II)"/>
    <property type="match status" value="1"/>
</dbReference>
<evidence type="ECO:0000256" key="1">
    <source>
        <dbReference type="ARBA" id="ARBA00022490"/>
    </source>
</evidence>
<accession>H5STB1</accession>
<comment type="similarity">
    <text evidence="3">Belongs to the KhpA RNA-binding protein family.</text>
</comment>
<dbReference type="CDD" id="cd22533">
    <property type="entry name" value="KH-II_YlqC-like"/>
    <property type="match status" value="1"/>
</dbReference>
<dbReference type="PANTHER" id="PTHR34654:SF1">
    <property type="entry name" value="RNA-BINDING PROTEIN KHPA"/>
    <property type="match status" value="1"/>
</dbReference>
<proteinExistence type="inferred from homology"/>